<evidence type="ECO:0000256" key="13">
    <source>
        <dbReference type="HAMAP-Rule" id="MF_00384"/>
    </source>
</evidence>
<organism evidence="16 17">
    <name type="scientific">Thermophilibacter provencensis</name>
    <dbReference type="NCBI Taxonomy" id="1852386"/>
    <lineage>
        <taxon>Bacteria</taxon>
        <taxon>Bacillati</taxon>
        <taxon>Actinomycetota</taxon>
        <taxon>Coriobacteriia</taxon>
        <taxon>Coriobacteriales</taxon>
        <taxon>Atopobiaceae</taxon>
        <taxon>Thermophilibacter</taxon>
    </lineage>
</organism>
<dbReference type="Pfam" id="PF00288">
    <property type="entry name" value="GHMP_kinases_N"/>
    <property type="match status" value="1"/>
</dbReference>
<keyword evidence="13" id="KW-0963">Cytoplasm</keyword>
<evidence type="ECO:0000313" key="17">
    <source>
        <dbReference type="Proteomes" id="UP000697330"/>
    </source>
</evidence>
<comment type="function">
    <text evidence="12 13">Catalyzes the ATP-dependent phosphorylation of L-homoserine to L-homoserine phosphate.</text>
</comment>
<evidence type="ECO:0000256" key="2">
    <source>
        <dbReference type="ARBA" id="ARBA00007370"/>
    </source>
</evidence>
<dbReference type="PANTHER" id="PTHR20861">
    <property type="entry name" value="HOMOSERINE/4-DIPHOSPHOCYTIDYL-2-C-METHYL-D-ERYTHRITOL KINASE"/>
    <property type="match status" value="1"/>
</dbReference>
<evidence type="ECO:0000259" key="14">
    <source>
        <dbReference type="Pfam" id="PF00288"/>
    </source>
</evidence>
<evidence type="ECO:0000256" key="1">
    <source>
        <dbReference type="ARBA" id="ARBA00005015"/>
    </source>
</evidence>
<dbReference type="InterPro" id="IPR006204">
    <property type="entry name" value="GHMP_kinase_N_dom"/>
</dbReference>
<comment type="pathway">
    <text evidence="1 13">Amino-acid biosynthesis; L-threonine biosynthesis; L-threonine from L-aspartate: step 4/5.</text>
</comment>
<evidence type="ECO:0000256" key="3">
    <source>
        <dbReference type="ARBA" id="ARBA00012078"/>
    </source>
</evidence>
<comment type="subcellular location">
    <subcellularLocation>
        <location evidence="13">Cytoplasm</location>
    </subcellularLocation>
</comment>
<evidence type="ECO:0000259" key="15">
    <source>
        <dbReference type="Pfam" id="PF08544"/>
    </source>
</evidence>
<dbReference type="GO" id="GO:0004413">
    <property type="term" value="F:homoserine kinase activity"/>
    <property type="evidence" value="ECO:0007669"/>
    <property type="project" value="UniProtKB-UniRule"/>
</dbReference>
<dbReference type="InterPro" id="IPR013750">
    <property type="entry name" value="GHMP_kinase_C_dom"/>
</dbReference>
<evidence type="ECO:0000256" key="9">
    <source>
        <dbReference type="ARBA" id="ARBA00022777"/>
    </source>
</evidence>
<feature type="binding site" evidence="13">
    <location>
        <begin position="91"/>
        <end position="101"/>
    </location>
    <ligand>
        <name>ATP</name>
        <dbReference type="ChEBI" id="CHEBI:30616"/>
    </ligand>
</feature>
<keyword evidence="5 13" id="KW-0028">Amino-acid biosynthesis</keyword>
<dbReference type="Proteomes" id="UP000697330">
    <property type="component" value="Unassembled WGS sequence"/>
</dbReference>
<evidence type="ECO:0000256" key="10">
    <source>
        <dbReference type="ARBA" id="ARBA00022840"/>
    </source>
</evidence>
<dbReference type="Gene3D" id="3.30.70.890">
    <property type="entry name" value="GHMP kinase, C-terminal domain"/>
    <property type="match status" value="1"/>
</dbReference>
<comment type="similarity">
    <text evidence="2 13">Belongs to the GHMP kinase family. Homoserine kinase subfamily.</text>
</comment>
<dbReference type="NCBIfam" id="TIGR00191">
    <property type="entry name" value="thrB"/>
    <property type="match status" value="1"/>
</dbReference>
<dbReference type="SUPFAM" id="SSF54211">
    <property type="entry name" value="Ribosomal protein S5 domain 2-like"/>
    <property type="match status" value="1"/>
</dbReference>
<protein>
    <recommendedName>
        <fullName evidence="4 13">Homoserine kinase</fullName>
        <shortName evidence="13">HK</shortName>
        <shortName evidence="13">HSK</shortName>
        <ecNumber evidence="3 13">2.7.1.39</ecNumber>
    </recommendedName>
</protein>
<proteinExistence type="inferred from homology"/>
<comment type="caution">
    <text evidence="16">The sequence shown here is derived from an EMBL/GenBank/DDBJ whole genome shotgun (WGS) entry which is preliminary data.</text>
</comment>
<evidence type="ECO:0000256" key="4">
    <source>
        <dbReference type="ARBA" id="ARBA00017858"/>
    </source>
</evidence>
<evidence type="ECO:0000256" key="8">
    <source>
        <dbReference type="ARBA" id="ARBA00022741"/>
    </source>
</evidence>
<keyword evidence="6 13" id="KW-0808">Transferase</keyword>
<feature type="domain" description="GHMP kinase C-terminal" evidence="15">
    <location>
        <begin position="205"/>
        <end position="283"/>
    </location>
</feature>
<dbReference type="AlphaFoldDB" id="A0A921KL96"/>
<feature type="domain" description="GHMP kinase N-terminal" evidence="14">
    <location>
        <begin position="62"/>
        <end position="144"/>
    </location>
</feature>
<dbReference type="InterPro" id="IPR036554">
    <property type="entry name" value="GHMP_kinase_C_sf"/>
</dbReference>
<dbReference type="GO" id="GO:0005737">
    <property type="term" value="C:cytoplasm"/>
    <property type="evidence" value="ECO:0007669"/>
    <property type="project" value="UniProtKB-SubCell"/>
</dbReference>
<accession>A0A921KL96</accession>
<dbReference type="GO" id="GO:0005524">
    <property type="term" value="F:ATP binding"/>
    <property type="evidence" value="ECO:0007669"/>
    <property type="project" value="UniProtKB-UniRule"/>
</dbReference>
<dbReference type="PRINTS" id="PR00958">
    <property type="entry name" value="HOMSERKINASE"/>
</dbReference>
<dbReference type="RefSeq" id="WP_274959033.1">
    <property type="nucleotide sequence ID" value="NZ_DYWQ01000081.1"/>
</dbReference>
<comment type="catalytic activity">
    <reaction evidence="11 13">
        <text>L-homoserine + ATP = O-phospho-L-homoserine + ADP + H(+)</text>
        <dbReference type="Rhea" id="RHEA:13985"/>
        <dbReference type="ChEBI" id="CHEBI:15378"/>
        <dbReference type="ChEBI" id="CHEBI:30616"/>
        <dbReference type="ChEBI" id="CHEBI:57476"/>
        <dbReference type="ChEBI" id="CHEBI:57590"/>
        <dbReference type="ChEBI" id="CHEBI:456216"/>
        <dbReference type="EC" id="2.7.1.39"/>
    </reaction>
</comment>
<keyword evidence="7 13" id="KW-0791">Threonine biosynthesis</keyword>
<dbReference type="Pfam" id="PF08544">
    <property type="entry name" value="GHMP_kinases_C"/>
    <property type="match status" value="1"/>
</dbReference>
<dbReference type="PROSITE" id="PS00627">
    <property type="entry name" value="GHMP_KINASES_ATP"/>
    <property type="match status" value="1"/>
</dbReference>
<evidence type="ECO:0000256" key="5">
    <source>
        <dbReference type="ARBA" id="ARBA00022605"/>
    </source>
</evidence>
<reference evidence="16" key="2">
    <citation type="submission" date="2021-09" db="EMBL/GenBank/DDBJ databases">
        <authorList>
            <person name="Gilroy R."/>
        </authorList>
    </citation>
    <scope>NUCLEOTIDE SEQUENCE</scope>
    <source>
        <strain evidence="16">CHK124-7917</strain>
    </source>
</reference>
<keyword evidence="9 13" id="KW-0418">Kinase</keyword>
<dbReference type="EC" id="2.7.1.39" evidence="3 13"/>
<evidence type="ECO:0000256" key="6">
    <source>
        <dbReference type="ARBA" id="ARBA00022679"/>
    </source>
</evidence>
<dbReference type="PANTHER" id="PTHR20861:SF1">
    <property type="entry name" value="HOMOSERINE KINASE"/>
    <property type="match status" value="1"/>
</dbReference>
<dbReference type="GO" id="GO:0009088">
    <property type="term" value="P:threonine biosynthetic process"/>
    <property type="evidence" value="ECO:0007669"/>
    <property type="project" value="UniProtKB-UniRule"/>
</dbReference>
<reference evidence="16" key="1">
    <citation type="journal article" date="2021" name="PeerJ">
        <title>Extensive microbial diversity within the chicken gut microbiome revealed by metagenomics and culture.</title>
        <authorList>
            <person name="Gilroy R."/>
            <person name="Ravi A."/>
            <person name="Getino M."/>
            <person name="Pursley I."/>
            <person name="Horton D.L."/>
            <person name="Alikhan N.F."/>
            <person name="Baker D."/>
            <person name="Gharbi K."/>
            <person name="Hall N."/>
            <person name="Watson M."/>
            <person name="Adriaenssens E.M."/>
            <person name="Foster-Nyarko E."/>
            <person name="Jarju S."/>
            <person name="Secka A."/>
            <person name="Antonio M."/>
            <person name="Oren A."/>
            <person name="Chaudhuri R.R."/>
            <person name="La Ragione R."/>
            <person name="Hildebrand F."/>
            <person name="Pallen M.J."/>
        </authorList>
    </citation>
    <scope>NUCLEOTIDE SEQUENCE</scope>
    <source>
        <strain evidence="16">CHK124-7917</strain>
    </source>
</reference>
<dbReference type="InterPro" id="IPR020568">
    <property type="entry name" value="Ribosomal_Su5_D2-typ_SF"/>
</dbReference>
<dbReference type="PIRSF" id="PIRSF000676">
    <property type="entry name" value="Homoser_kin"/>
    <property type="match status" value="1"/>
</dbReference>
<dbReference type="HAMAP" id="MF_00384">
    <property type="entry name" value="Homoser_kinase"/>
    <property type="match status" value="1"/>
</dbReference>
<evidence type="ECO:0000256" key="7">
    <source>
        <dbReference type="ARBA" id="ARBA00022697"/>
    </source>
</evidence>
<sequence length="302" mass="31553">MIGADGRERPMVIVRVPATSANVGVGFDCLGLALDLTATFLMTPSERLEVVGCEERFRGEDNLVWQSYLDACGRLGTDTVPLHITILSPIPLSGGLGSSSACVIAGVGAAMALSGGGFSRERALELAVAMEGHPDNVAPALLGGLVSSFVDGDLTTSTRMDVAGNLRFVAIAPPYEVRTADARRVLPEEVSRETAVWQMGRCVAMVRALELGDAGLLSSACHDRLHEPYRAKLIPDYETLRSAALEAGACAFFISGSGSTMIAVADGDAAAARVASAFADACPGYWLRTLPANTLGTTVEVH</sequence>
<dbReference type="Gene3D" id="3.30.230.10">
    <property type="match status" value="1"/>
</dbReference>
<dbReference type="InterPro" id="IPR014721">
    <property type="entry name" value="Ribsml_uS5_D2-typ_fold_subgr"/>
</dbReference>
<dbReference type="InterPro" id="IPR000870">
    <property type="entry name" value="Homoserine_kinase"/>
</dbReference>
<dbReference type="SUPFAM" id="SSF55060">
    <property type="entry name" value="GHMP Kinase, C-terminal domain"/>
    <property type="match status" value="1"/>
</dbReference>
<evidence type="ECO:0000256" key="11">
    <source>
        <dbReference type="ARBA" id="ARBA00049375"/>
    </source>
</evidence>
<dbReference type="EMBL" id="DYWQ01000081">
    <property type="protein sequence ID" value="HJF45190.1"/>
    <property type="molecule type" value="Genomic_DNA"/>
</dbReference>
<keyword evidence="10 13" id="KW-0067">ATP-binding</keyword>
<evidence type="ECO:0000256" key="12">
    <source>
        <dbReference type="ARBA" id="ARBA00049954"/>
    </source>
</evidence>
<keyword evidence="8 13" id="KW-0547">Nucleotide-binding</keyword>
<name>A0A921KL96_9ACTN</name>
<evidence type="ECO:0000313" key="16">
    <source>
        <dbReference type="EMBL" id="HJF45190.1"/>
    </source>
</evidence>
<dbReference type="InterPro" id="IPR006203">
    <property type="entry name" value="GHMP_knse_ATP-bd_CS"/>
</dbReference>
<gene>
    <name evidence="13 16" type="primary">thrB</name>
    <name evidence="16" type="ORF">K8U72_05335</name>
</gene>